<dbReference type="Gene3D" id="1.10.357.40">
    <property type="entry name" value="YbiA-like"/>
    <property type="match status" value="1"/>
</dbReference>
<dbReference type="HOGENOM" id="CLU_084247_3_1_1"/>
<dbReference type="OrthoDB" id="206452at2759"/>
<sequence>IRFYHCHRPYYEFTNIANYSVRYEGRRYPTGEHLFQALKFMETDSRLAERVRRMPTPREALREATRLRNRQRTDWFEVNVGFMDQILQAKFSQHPHLERLLLNTGSRELIEDSPVDSFWGIGANGRGQNELGKALMRLRDELR</sequence>
<dbReference type="AlphaFoldDB" id="A0A0C3PQM3"/>
<dbReference type="NCBIfam" id="TIGR02464">
    <property type="entry name" value="ribofla_fusion"/>
    <property type="match status" value="1"/>
</dbReference>
<dbReference type="InterPro" id="IPR037238">
    <property type="entry name" value="YbiA-like_sf"/>
</dbReference>
<evidence type="ECO:0000313" key="2">
    <source>
        <dbReference type="EMBL" id="KIP09433.1"/>
    </source>
</evidence>
<dbReference type="CDD" id="cd15457">
    <property type="entry name" value="NADAR"/>
    <property type="match status" value="1"/>
</dbReference>
<dbReference type="Proteomes" id="UP000053257">
    <property type="component" value="Unassembled WGS sequence"/>
</dbReference>
<dbReference type="InterPro" id="IPR012816">
    <property type="entry name" value="NADAR"/>
</dbReference>
<reference evidence="2 3" key="1">
    <citation type="journal article" date="2014" name="PLoS Genet.">
        <title>Analysis of the Phlebiopsis gigantea genome, transcriptome and secretome provides insight into its pioneer colonization strategies of wood.</title>
        <authorList>
            <person name="Hori C."/>
            <person name="Ishida T."/>
            <person name="Igarashi K."/>
            <person name="Samejima M."/>
            <person name="Suzuki H."/>
            <person name="Master E."/>
            <person name="Ferreira P."/>
            <person name="Ruiz-Duenas F.J."/>
            <person name="Held B."/>
            <person name="Canessa P."/>
            <person name="Larrondo L.F."/>
            <person name="Schmoll M."/>
            <person name="Druzhinina I.S."/>
            <person name="Kubicek C.P."/>
            <person name="Gaskell J.A."/>
            <person name="Kersten P."/>
            <person name="St John F."/>
            <person name="Glasner J."/>
            <person name="Sabat G."/>
            <person name="Splinter BonDurant S."/>
            <person name="Syed K."/>
            <person name="Yadav J."/>
            <person name="Mgbeahuruike A.C."/>
            <person name="Kovalchuk A."/>
            <person name="Asiegbu F.O."/>
            <person name="Lackner G."/>
            <person name="Hoffmeister D."/>
            <person name="Rencoret J."/>
            <person name="Gutierrez A."/>
            <person name="Sun H."/>
            <person name="Lindquist E."/>
            <person name="Barry K."/>
            <person name="Riley R."/>
            <person name="Grigoriev I.V."/>
            <person name="Henrissat B."/>
            <person name="Kues U."/>
            <person name="Berka R.M."/>
            <person name="Martinez A.T."/>
            <person name="Covert S.F."/>
            <person name="Blanchette R.A."/>
            <person name="Cullen D."/>
        </authorList>
    </citation>
    <scope>NUCLEOTIDE SEQUENCE [LARGE SCALE GENOMIC DNA]</scope>
    <source>
        <strain evidence="2 3">11061_1 CR5-6</strain>
    </source>
</reference>
<proteinExistence type="predicted"/>
<organism evidence="2 3">
    <name type="scientific">Phlebiopsis gigantea (strain 11061_1 CR5-6)</name>
    <name type="common">White-rot fungus</name>
    <name type="synonym">Peniophora gigantea</name>
    <dbReference type="NCBI Taxonomy" id="745531"/>
    <lineage>
        <taxon>Eukaryota</taxon>
        <taxon>Fungi</taxon>
        <taxon>Dikarya</taxon>
        <taxon>Basidiomycota</taxon>
        <taxon>Agaricomycotina</taxon>
        <taxon>Agaricomycetes</taxon>
        <taxon>Polyporales</taxon>
        <taxon>Phanerochaetaceae</taxon>
        <taxon>Phlebiopsis</taxon>
    </lineage>
</organism>
<dbReference type="Pfam" id="PF08719">
    <property type="entry name" value="NADAR"/>
    <property type="match status" value="1"/>
</dbReference>
<feature type="non-terminal residue" evidence="2">
    <location>
        <position position="1"/>
    </location>
</feature>
<accession>A0A0C3PQM3</accession>
<dbReference type="SUPFAM" id="SSF143990">
    <property type="entry name" value="YbiA-like"/>
    <property type="match status" value="1"/>
</dbReference>
<protein>
    <recommendedName>
        <fullName evidence="1">NADAR domain-containing protein</fullName>
    </recommendedName>
</protein>
<evidence type="ECO:0000259" key="1">
    <source>
        <dbReference type="Pfam" id="PF08719"/>
    </source>
</evidence>
<evidence type="ECO:0000313" key="3">
    <source>
        <dbReference type="Proteomes" id="UP000053257"/>
    </source>
</evidence>
<dbReference type="STRING" id="745531.A0A0C3PQM3"/>
<dbReference type="EMBL" id="KN840466">
    <property type="protein sequence ID" value="KIP09433.1"/>
    <property type="molecule type" value="Genomic_DNA"/>
</dbReference>
<gene>
    <name evidence="2" type="ORF">PHLGIDRAFT_50683</name>
</gene>
<name>A0A0C3PQM3_PHLG1</name>
<keyword evidence="3" id="KW-1185">Reference proteome</keyword>
<feature type="non-terminal residue" evidence="2">
    <location>
        <position position="143"/>
    </location>
</feature>
<feature type="domain" description="NADAR" evidence="1">
    <location>
        <begin position="3"/>
        <end position="143"/>
    </location>
</feature>